<dbReference type="RefSeq" id="WP_164039980.1">
    <property type="nucleotide sequence ID" value="NZ_JAAGNZ010000001.1"/>
</dbReference>
<dbReference type="Proteomes" id="UP000477386">
    <property type="component" value="Unassembled WGS sequence"/>
</dbReference>
<gene>
    <name evidence="1" type="ORF">GK091_15455</name>
</gene>
<keyword evidence="2" id="KW-1185">Reference proteome</keyword>
<organism evidence="1 2">
    <name type="scientific">Spirosoma agri</name>
    <dbReference type="NCBI Taxonomy" id="1987381"/>
    <lineage>
        <taxon>Bacteria</taxon>
        <taxon>Pseudomonadati</taxon>
        <taxon>Bacteroidota</taxon>
        <taxon>Cytophagia</taxon>
        <taxon>Cytophagales</taxon>
        <taxon>Cytophagaceae</taxon>
        <taxon>Spirosoma</taxon>
    </lineage>
</organism>
<reference evidence="1 2" key="1">
    <citation type="submission" date="2020-02" db="EMBL/GenBank/DDBJ databases">
        <title>Draft genome sequence of two Spirosoma agri KCTC 52727 and Spirosoma terrae KCTC 52035.</title>
        <authorList>
            <person name="Rojas J."/>
            <person name="Ambika Manirajan B."/>
            <person name="Ratering S."/>
            <person name="Suarez C."/>
            <person name="Schnell S."/>
        </authorList>
    </citation>
    <scope>NUCLEOTIDE SEQUENCE [LARGE SCALE GENOMIC DNA]</scope>
    <source>
        <strain evidence="1 2">KCTC 52727</strain>
    </source>
</reference>
<dbReference type="AlphaFoldDB" id="A0A6M0IJ51"/>
<name>A0A6M0IJ51_9BACT</name>
<protein>
    <submittedName>
        <fullName evidence="1">Uncharacterized protein</fullName>
    </submittedName>
</protein>
<comment type="caution">
    <text evidence="1">The sequence shown here is derived from an EMBL/GenBank/DDBJ whole genome shotgun (WGS) entry which is preliminary data.</text>
</comment>
<evidence type="ECO:0000313" key="2">
    <source>
        <dbReference type="Proteomes" id="UP000477386"/>
    </source>
</evidence>
<evidence type="ECO:0000313" key="1">
    <source>
        <dbReference type="EMBL" id="NEU68288.1"/>
    </source>
</evidence>
<sequence length="91" mass="10038">MTLRPFKASDRVVSTAEIRLNADYISKGIIQITSSASPGIIRVGTKGFVISVDKDHQRIYLDLMESGHFGLFLNISLTSFGRFFKLEGTVG</sequence>
<dbReference type="EMBL" id="JAAGNZ010000001">
    <property type="protein sequence ID" value="NEU68288.1"/>
    <property type="molecule type" value="Genomic_DNA"/>
</dbReference>
<proteinExistence type="predicted"/>
<accession>A0A6M0IJ51</accession>